<protein>
    <recommendedName>
        <fullName evidence="4">Myb-like domain-containing protein</fullName>
    </recommendedName>
</protein>
<accession>A0A3R7CYV4</accession>
<name>A0A3R7CYV4_9STRA</name>
<dbReference type="AlphaFoldDB" id="A0A3R7CYV4"/>
<evidence type="ECO:0000313" key="2">
    <source>
        <dbReference type="EMBL" id="RHY28473.1"/>
    </source>
</evidence>
<keyword evidence="3" id="KW-1185">Reference proteome</keyword>
<dbReference type="PANTHER" id="PTHR37558">
    <property type="entry name" value="HTH CENPB-TYPE DOMAIN-CONTAINING PROTEIN"/>
    <property type="match status" value="1"/>
</dbReference>
<organism evidence="2 3">
    <name type="scientific">Aphanomyces invadans</name>
    <dbReference type="NCBI Taxonomy" id="157072"/>
    <lineage>
        <taxon>Eukaryota</taxon>
        <taxon>Sar</taxon>
        <taxon>Stramenopiles</taxon>
        <taxon>Oomycota</taxon>
        <taxon>Saprolegniomycetes</taxon>
        <taxon>Saprolegniales</taxon>
        <taxon>Verrucalvaceae</taxon>
        <taxon>Aphanomyces</taxon>
    </lineage>
</organism>
<reference evidence="2 3" key="1">
    <citation type="submission" date="2018-08" db="EMBL/GenBank/DDBJ databases">
        <title>Aphanomyces genome sequencing and annotation.</title>
        <authorList>
            <person name="Minardi D."/>
            <person name="Oidtmann B."/>
            <person name="Van Der Giezen M."/>
            <person name="Studholme D.J."/>
        </authorList>
    </citation>
    <scope>NUCLEOTIDE SEQUENCE [LARGE SCALE GENOMIC DNA]</scope>
    <source>
        <strain evidence="2 3">NJM0002</strain>
    </source>
</reference>
<evidence type="ECO:0000256" key="1">
    <source>
        <dbReference type="SAM" id="MobiDB-lite"/>
    </source>
</evidence>
<evidence type="ECO:0008006" key="4">
    <source>
        <dbReference type="Google" id="ProtNLM"/>
    </source>
</evidence>
<sequence>MTPQSKRRLFTEREDVLLLTQVMAEIPHLARRGTIMDVWESVARNLGALGEFDRPLFDGKKAQARFAILLRDHRDHNQHAQRASGAAEDQTERSILLDDLLAQVDDAKNDELQRSALNDEAACRAEDSATKVRDEAMKSQGKRKMRESDDDASSAGGGKMLKVLAMMNEGNKSEMELRKFMFEKDMEERRKDREVQTQQLQMLQTTMTTLLSALVNKL</sequence>
<dbReference type="VEuPathDB" id="FungiDB:H310_04226"/>
<proteinExistence type="predicted"/>
<evidence type="ECO:0000313" key="3">
    <source>
        <dbReference type="Proteomes" id="UP000285060"/>
    </source>
</evidence>
<gene>
    <name evidence="2" type="ORF">DYB32_005951</name>
</gene>
<dbReference type="PANTHER" id="PTHR37558:SF1">
    <property type="entry name" value="HTH CENPB-TYPE DOMAIN-CONTAINING PROTEIN"/>
    <property type="match status" value="1"/>
</dbReference>
<feature type="region of interest" description="Disordered" evidence="1">
    <location>
        <begin position="119"/>
        <end position="157"/>
    </location>
</feature>
<dbReference type="EMBL" id="QUSY01000578">
    <property type="protein sequence ID" value="RHY28473.1"/>
    <property type="molecule type" value="Genomic_DNA"/>
</dbReference>
<dbReference type="Proteomes" id="UP000285060">
    <property type="component" value="Unassembled WGS sequence"/>
</dbReference>
<feature type="compositionally biased region" description="Basic and acidic residues" evidence="1">
    <location>
        <begin position="121"/>
        <end position="137"/>
    </location>
</feature>
<comment type="caution">
    <text evidence="2">The sequence shown here is derived from an EMBL/GenBank/DDBJ whole genome shotgun (WGS) entry which is preliminary data.</text>
</comment>